<evidence type="ECO:0000313" key="2">
    <source>
        <dbReference type="Proteomes" id="UP001060085"/>
    </source>
</evidence>
<comment type="caution">
    <text evidence="1">The sequence shown here is derived from an EMBL/GenBank/DDBJ whole genome shotgun (WGS) entry which is preliminary data.</text>
</comment>
<gene>
    <name evidence="1" type="ORF">M9H77_01513</name>
</gene>
<dbReference type="EMBL" id="CM044701">
    <property type="protein sequence ID" value="KAI5680286.1"/>
    <property type="molecule type" value="Genomic_DNA"/>
</dbReference>
<reference evidence="2" key="1">
    <citation type="journal article" date="2023" name="Nat. Plants">
        <title>Single-cell RNA sequencing provides a high-resolution roadmap for understanding the multicellular compartmentation of specialized metabolism.</title>
        <authorList>
            <person name="Sun S."/>
            <person name="Shen X."/>
            <person name="Li Y."/>
            <person name="Li Y."/>
            <person name="Wang S."/>
            <person name="Li R."/>
            <person name="Zhang H."/>
            <person name="Shen G."/>
            <person name="Guo B."/>
            <person name="Wei J."/>
            <person name="Xu J."/>
            <person name="St-Pierre B."/>
            <person name="Chen S."/>
            <person name="Sun C."/>
        </authorList>
    </citation>
    <scope>NUCLEOTIDE SEQUENCE [LARGE SCALE GENOMIC DNA]</scope>
</reference>
<protein>
    <submittedName>
        <fullName evidence="1">Uncharacterized protein</fullName>
    </submittedName>
</protein>
<sequence>MGRKPKPKTGPTTDVVGTSDPSSKTVENDQHMKNTPSVPATRKKAVKSKNMLVTRRSGRIKSLPSSVPNKKIIVEEIDGPDSDGQDEPHVEEVSNESEELPHDEDLSAEPDSNQHGLEEKIDFLVQSIKEFKSKANKKRFPSDTPLTEFNYRALYIESQKKIDSLLDENQQLAKKLEFALGEVKAYEQMKDLIVNLKDMMLLSNLGKATEAVMNCSNHAKAANLADACGSPPPAATAAGGSPPAAAGFAPPPATAAAVAPPPATAAVAANNCEAKDSQEKKKRRWKKK</sequence>
<dbReference type="Proteomes" id="UP001060085">
    <property type="component" value="Linkage Group LG01"/>
</dbReference>
<accession>A0ACC0C5U6</accession>
<name>A0ACC0C5U6_CATRO</name>
<keyword evidence="2" id="KW-1185">Reference proteome</keyword>
<proteinExistence type="predicted"/>
<evidence type="ECO:0000313" key="1">
    <source>
        <dbReference type="EMBL" id="KAI5680286.1"/>
    </source>
</evidence>
<organism evidence="1 2">
    <name type="scientific">Catharanthus roseus</name>
    <name type="common">Madagascar periwinkle</name>
    <name type="synonym">Vinca rosea</name>
    <dbReference type="NCBI Taxonomy" id="4058"/>
    <lineage>
        <taxon>Eukaryota</taxon>
        <taxon>Viridiplantae</taxon>
        <taxon>Streptophyta</taxon>
        <taxon>Embryophyta</taxon>
        <taxon>Tracheophyta</taxon>
        <taxon>Spermatophyta</taxon>
        <taxon>Magnoliopsida</taxon>
        <taxon>eudicotyledons</taxon>
        <taxon>Gunneridae</taxon>
        <taxon>Pentapetalae</taxon>
        <taxon>asterids</taxon>
        <taxon>lamiids</taxon>
        <taxon>Gentianales</taxon>
        <taxon>Apocynaceae</taxon>
        <taxon>Rauvolfioideae</taxon>
        <taxon>Vinceae</taxon>
        <taxon>Catharanthinae</taxon>
        <taxon>Catharanthus</taxon>
    </lineage>
</organism>